<evidence type="ECO:0000313" key="4">
    <source>
        <dbReference type="EMBL" id="CAH0366761.1"/>
    </source>
</evidence>
<dbReference type="GO" id="GO:0003700">
    <property type="term" value="F:DNA-binding transcription factor activity"/>
    <property type="evidence" value="ECO:0007669"/>
    <property type="project" value="InterPro"/>
</dbReference>
<evidence type="ECO:0000256" key="2">
    <source>
        <dbReference type="SAM" id="MobiDB-lite"/>
    </source>
</evidence>
<feature type="compositionally biased region" description="Basic and acidic residues" evidence="2">
    <location>
        <begin position="294"/>
        <end position="310"/>
    </location>
</feature>
<gene>
    <name evidence="4" type="ORF">PECAL_1P32700</name>
</gene>
<feature type="compositionally biased region" description="Basic and acidic residues" evidence="2">
    <location>
        <begin position="347"/>
        <end position="364"/>
    </location>
</feature>
<dbReference type="Gene3D" id="3.40.50.1240">
    <property type="entry name" value="Phosphoglycerate mutase-like"/>
    <property type="match status" value="1"/>
</dbReference>
<dbReference type="InterPro" id="IPR013078">
    <property type="entry name" value="His_Pase_superF_clade-1"/>
</dbReference>
<dbReference type="InterPro" id="IPR029033">
    <property type="entry name" value="His_PPase_superfam"/>
</dbReference>
<keyword evidence="5" id="KW-1185">Reference proteome</keyword>
<dbReference type="CDD" id="cd07040">
    <property type="entry name" value="HP"/>
    <property type="match status" value="1"/>
</dbReference>
<evidence type="ECO:0000256" key="1">
    <source>
        <dbReference type="SAM" id="Coils"/>
    </source>
</evidence>
<dbReference type="SUPFAM" id="SSF53254">
    <property type="entry name" value="Phosphoglycerate mutase-like"/>
    <property type="match status" value="1"/>
</dbReference>
<dbReference type="SUPFAM" id="SSF57959">
    <property type="entry name" value="Leucine zipper domain"/>
    <property type="match status" value="1"/>
</dbReference>
<name>A0A8J2WYG9_9STRA</name>
<dbReference type="CDD" id="cd00130">
    <property type="entry name" value="PAS"/>
    <property type="match status" value="1"/>
</dbReference>
<dbReference type="CDD" id="cd14809">
    <property type="entry name" value="bZIP_AUREO-like"/>
    <property type="match status" value="1"/>
</dbReference>
<dbReference type="OrthoDB" id="354304at2759"/>
<dbReference type="Pfam" id="PF00300">
    <property type="entry name" value="His_Phos_1"/>
    <property type="match status" value="1"/>
</dbReference>
<proteinExistence type="predicted"/>
<comment type="caution">
    <text evidence="4">The sequence shown here is derived from an EMBL/GenBank/DDBJ whole genome shotgun (WGS) entry which is preliminary data.</text>
</comment>
<dbReference type="PANTHER" id="PTHR47821:SF2">
    <property type="entry name" value="PHOSPHOGLYCERATE MUTASE FAMILY PROTEIN"/>
    <property type="match status" value="1"/>
</dbReference>
<dbReference type="InterPro" id="IPR000014">
    <property type="entry name" value="PAS"/>
</dbReference>
<keyword evidence="1" id="KW-0175">Coiled coil</keyword>
<feature type="region of interest" description="Disordered" evidence="2">
    <location>
        <begin position="248"/>
        <end position="371"/>
    </location>
</feature>
<dbReference type="InterPro" id="IPR046347">
    <property type="entry name" value="bZIP_sf"/>
</dbReference>
<accession>A0A8J2WYG9</accession>
<dbReference type="PANTHER" id="PTHR47821">
    <property type="entry name" value="PHOSPHOGLYCERATE MUTASE FAMILY PROTEIN"/>
    <property type="match status" value="1"/>
</dbReference>
<dbReference type="Pfam" id="PF13426">
    <property type="entry name" value="PAS_9"/>
    <property type="match status" value="1"/>
</dbReference>
<dbReference type="PROSITE" id="PS50217">
    <property type="entry name" value="BZIP"/>
    <property type="match status" value="1"/>
</dbReference>
<dbReference type="SUPFAM" id="SSF55785">
    <property type="entry name" value="PYP-like sensor domain (PAS domain)"/>
    <property type="match status" value="1"/>
</dbReference>
<dbReference type="InterPro" id="IPR004827">
    <property type="entry name" value="bZIP"/>
</dbReference>
<evidence type="ECO:0000313" key="5">
    <source>
        <dbReference type="Proteomes" id="UP000789595"/>
    </source>
</evidence>
<dbReference type="Gene3D" id="3.30.450.20">
    <property type="entry name" value="PAS domain"/>
    <property type="match status" value="1"/>
</dbReference>
<feature type="region of interest" description="Disordered" evidence="2">
    <location>
        <begin position="515"/>
        <end position="555"/>
    </location>
</feature>
<feature type="coiled-coil region" evidence="1">
    <location>
        <begin position="374"/>
        <end position="401"/>
    </location>
</feature>
<feature type="domain" description="BZIP" evidence="3">
    <location>
        <begin position="349"/>
        <end position="397"/>
    </location>
</feature>
<protein>
    <recommendedName>
        <fullName evidence="3">BZIP domain-containing protein</fullName>
    </recommendedName>
</protein>
<organism evidence="4 5">
    <name type="scientific">Pelagomonas calceolata</name>
    <dbReference type="NCBI Taxonomy" id="35677"/>
    <lineage>
        <taxon>Eukaryota</taxon>
        <taxon>Sar</taxon>
        <taxon>Stramenopiles</taxon>
        <taxon>Ochrophyta</taxon>
        <taxon>Pelagophyceae</taxon>
        <taxon>Pelagomonadales</taxon>
        <taxon>Pelagomonadaceae</taxon>
        <taxon>Pelagomonas</taxon>
    </lineage>
</organism>
<reference evidence="4" key="1">
    <citation type="submission" date="2021-11" db="EMBL/GenBank/DDBJ databases">
        <authorList>
            <consortium name="Genoscope - CEA"/>
            <person name="William W."/>
        </authorList>
    </citation>
    <scope>NUCLEOTIDE SEQUENCE</scope>
</reference>
<dbReference type="AlphaFoldDB" id="A0A8J2WYG9"/>
<dbReference type="Gene3D" id="1.20.5.170">
    <property type="match status" value="1"/>
</dbReference>
<evidence type="ECO:0000259" key="3">
    <source>
        <dbReference type="PROSITE" id="PS50217"/>
    </source>
</evidence>
<sequence>MRLLQPFLRSTRRTASSLSQPRALLLAPGQQSLRNEYYALRHGWSKANEAGIIVSRIDSGARLEYGAFSVWEGLHATGREQASAAGDAFKAIVRTRPVTILSSDFSRTFETAKIVAKAVHADVEAEPALRERDFGDFELGPNTAYEAVWEQDAIDATHTAWGVEAACAVLERAAGAVQRVEGAREGHAVLLVSHGDCLQILQTAFAGVDVSAHRSLPHLETCELRRLELLDEGDQALDSLFGPYDFLDSGLAQLPPESEPSSGRMSESPEDDKIRGQGVLDAFPDPTAGAMLPPEDRFQPVKSEEDRKPGSTDGSEVSSEQAQAPAPKRGRAGAPSGKQLQPPTKGELQDKADRCRARNREHARQTRRRKKEFVENLQLSVTNLTRENEAMAQRLREADARDARRARRVETVDALLNLRVADDPQIDPDDPDSEERLWNELVEPDFELHLPHTPYRSFAPYEQTVSGRTVTGVRAAISDVKSLRTCLAALTRLPRSQGSEAEAAAARAAAAAARAALDEQRSSSDQGESGRQTRSGGRRSKEPEHDESEMPPQEGRAECVLERASVAWTADGTLLAPWVLRVANAEGRCVLSQRGTAKAMFRAAPRGVRGDRVARLELTFDTIGLWQQLTRASRSPVAEPYAAVPNTLEDALQESKDARVVTSATRPFVIEHVNDAWVRLCGFSADEAVGKTLACLQGPLSERDEITKIVDQAARGHACSALITNYTKQGQRFQNFLRVVPLVRGNDDAQPSHMLGVLQDVQPQLAG</sequence>
<dbReference type="Proteomes" id="UP000789595">
    <property type="component" value="Unassembled WGS sequence"/>
</dbReference>
<dbReference type="EMBL" id="CAKKNE010000001">
    <property type="protein sequence ID" value="CAH0366761.1"/>
    <property type="molecule type" value="Genomic_DNA"/>
</dbReference>
<dbReference type="InterPro" id="IPR035965">
    <property type="entry name" value="PAS-like_dom_sf"/>
</dbReference>